<dbReference type="InterPro" id="IPR001313">
    <property type="entry name" value="Pumilio_RNA-bd_rpt"/>
</dbReference>
<comment type="caution">
    <text evidence="5">The sequence shown here is derived from an EMBL/GenBank/DDBJ whole genome shotgun (WGS) entry which is preliminary data.</text>
</comment>
<protein>
    <recommendedName>
        <fullName evidence="4">PUM-HD domain-containing protein</fullName>
    </recommendedName>
</protein>
<dbReference type="PROSITE" id="PS50302">
    <property type="entry name" value="PUM"/>
    <property type="match status" value="2"/>
</dbReference>
<dbReference type="PANTHER" id="PTHR12537">
    <property type="entry name" value="RNA BINDING PROTEIN PUMILIO-RELATED"/>
    <property type="match status" value="1"/>
</dbReference>
<dbReference type="EMBL" id="MU228975">
    <property type="protein sequence ID" value="KAG6619166.1"/>
    <property type="molecule type" value="Genomic_DNA"/>
</dbReference>
<keyword evidence="2" id="KW-0694">RNA-binding</keyword>
<dbReference type="PANTHER" id="PTHR12537:SF137">
    <property type="entry name" value="PUMILIO HOMOLOG 16-RELATED"/>
    <property type="match status" value="1"/>
</dbReference>
<accession>A0A922A2H2</accession>
<evidence type="ECO:0000256" key="2">
    <source>
        <dbReference type="ARBA" id="ARBA00022884"/>
    </source>
</evidence>
<sequence>MYVLLYAGNFLDGWNGTTNNQESYDLNVEDLRETLANTDLDAAAAAFRNSPTRLNAATSLESDIEWRETLREAATDLDAAAAAARITRARWNACIQGLQIRGRGETVNREGRVFKLMNDADKQPVFNKLIESANVSELRQIVAKIVSQPESLIKASLNPYGIKSVRKLIKVLGKTGLVSDMNTAICTGNGFYILMIHPIGSSVIFRCLDVASSEHNKLLYEAAITYCLELAKHEKGCINLKKFITSCRGKGRQQLLDFIAEHSLYLSQDPTGNYVLQHVLAFHDPALTDKICSVLSGHYVQISLQKGGSHVVERCLQSSGMEHVLQELLKSDNIHGLLQLARDRYGNYVVQTALKATKRAGSPSHESLVWLLKQHSNALQSGYGNNVMKLISSGFPND</sequence>
<evidence type="ECO:0000259" key="4">
    <source>
        <dbReference type="PROSITE" id="PS50303"/>
    </source>
</evidence>
<dbReference type="Proteomes" id="UP000811246">
    <property type="component" value="Unassembled WGS sequence"/>
</dbReference>
<dbReference type="SMART" id="SM00025">
    <property type="entry name" value="Pumilio"/>
    <property type="match status" value="5"/>
</dbReference>
<feature type="repeat" description="Pumilio" evidence="3">
    <location>
        <begin position="332"/>
        <end position="370"/>
    </location>
</feature>
<gene>
    <name evidence="5" type="ORF">I3842_Q106400</name>
</gene>
<evidence type="ECO:0000256" key="3">
    <source>
        <dbReference type="PROSITE-ProRule" id="PRU00317"/>
    </source>
</evidence>
<dbReference type="GO" id="GO:0010608">
    <property type="term" value="P:post-transcriptional regulation of gene expression"/>
    <property type="evidence" value="ECO:0007669"/>
    <property type="project" value="TreeGrafter"/>
</dbReference>
<feature type="repeat" description="Pumilio" evidence="3">
    <location>
        <begin position="293"/>
        <end position="330"/>
    </location>
</feature>
<name>A0A922A2H2_CARIL</name>
<keyword evidence="1" id="KW-0677">Repeat</keyword>
<evidence type="ECO:0000313" key="6">
    <source>
        <dbReference type="Proteomes" id="UP000811246"/>
    </source>
</evidence>
<evidence type="ECO:0000313" key="5">
    <source>
        <dbReference type="EMBL" id="KAG6619166.1"/>
    </source>
</evidence>
<dbReference type="GO" id="GO:0005737">
    <property type="term" value="C:cytoplasm"/>
    <property type="evidence" value="ECO:0007669"/>
    <property type="project" value="TreeGrafter"/>
</dbReference>
<dbReference type="PROSITE" id="PS50303">
    <property type="entry name" value="PUM_HD"/>
    <property type="match status" value="1"/>
</dbReference>
<dbReference type="GO" id="GO:0003729">
    <property type="term" value="F:mRNA binding"/>
    <property type="evidence" value="ECO:0007669"/>
    <property type="project" value="TreeGrafter"/>
</dbReference>
<dbReference type="Pfam" id="PF00806">
    <property type="entry name" value="PUF"/>
    <property type="match status" value="5"/>
</dbReference>
<dbReference type="AlphaFoldDB" id="A0A922A2H2"/>
<feature type="domain" description="PUM-HD" evidence="4">
    <location>
        <begin position="47"/>
        <end position="395"/>
    </location>
</feature>
<evidence type="ECO:0000256" key="1">
    <source>
        <dbReference type="ARBA" id="ARBA00022737"/>
    </source>
</evidence>
<reference evidence="5" key="1">
    <citation type="submission" date="2021-01" db="EMBL/GenBank/DDBJ databases">
        <authorList>
            <person name="Lovell J.T."/>
            <person name="Bentley N."/>
            <person name="Bhattarai G."/>
            <person name="Jenkins J.W."/>
            <person name="Sreedasyam A."/>
            <person name="Alarcon Y."/>
            <person name="Bock C."/>
            <person name="Boston L."/>
            <person name="Carlson J."/>
            <person name="Cervantes K."/>
            <person name="Clermont K."/>
            <person name="Krom N."/>
            <person name="Kubenka K."/>
            <person name="Mamidi S."/>
            <person name="Mattison C."/>
            <person name="Monteros M."/>
            <person name="Pisani C."/>
            <person name="Plott C."/>
            <person name="Rajasekar S."/>
            <person name="Rhein H.S."/>
            <person name="Rohla C."/>
            <person name="Song M."/>
            <person name="Hilaire R.S."/>
            <person name="Shu S."/>
            <person name="Wells L."/>
            <person name="Wang X."/>
            <person name="Webber J."/>
            <person name="Heerema R.J."/>
            <person name="Klein P."/>
            <person name="Conner P."/>
            <person name="Grauke L."/>
            <person name="Grimwood J."/>
            <person name="Schmutz J."/>
            <person name="Randall J.J."/>
        </authorList>
    </citation>
    <scope>NUCLEOTIDE SEQUENCE</scope>
    <source>
        <tissue evidence="5">Leaf</tissue>
    </source>
</reference>
<dbReference type="InterPro" id="IPR033133">
    <property type="entry name" value="PUM-HD"/>
</dbReference>
<proteinExistence type="predicted"/>
<organism evidence="5 6">
    <name type="scientific">Carya illinoinensis</name>
    <name type="common">Pecan</name>
    <dbReference type="NCBI Taxonomy" id="32201"/>
    <lineage>
        <taxon>Eukaryota</taxon>
        <taxon>Viridiplantae</taxon>
        <taxon>Streptophyta</taxon>
        <taxon>Embryophyta</taxon>
        <taxon>Tracheophyta</taxon>
        <taxon>Spermatophyta</taxon>
        <taxon>Magnoliopsida</taxon>
        <taxon>eudicotyledons</taxon>
        <taxon>Gunneridae</taxon>
        <taxon>Pentapetalae</taxon>
        <taxon>rosids</taxon>
        <taxon>fabids</taxon>
        <taxon>Fagales</taxon>
        <taxon>Juglandaceae</taxon>
        <taxon>Carya</taxon>
    </lineage>
</organism>